<name>A0ABR9NM17_9GAMM</name>
<evidence type="ECO:0000313" key="1">
    <source>
        <dbReference type="EMBL" id="MBE2165387.1"/>
    </source>
</evidence>
<dbReference type="RefSeq" id="WP_192834533.1">
    <property type="nucleotide sequence ID" value="NZ_JADAZL010000006.1"/>
</dbReference>
<proteinExistence type="predicted"/>
<dbReference type="Proteomes" id="UP000619170">
    <property type="component" value="Unassembled WGS sequence"/>
</dbReference>
<protein>
    <submittedName>
        <fullName evidence="1">Uncharacterized protein</fullName>
    </submittedName>
</protein>
<reference evidence="2" key="1">
    <citation type="submission" date="2023-07" db="EMBL/GenBank/DDBJ databases">
        <title>Acinetobacter oleivorans assembled AC1583.</title>
        <authorList>
            <person name="Yeo C.C."/>
        </authorList>
    </citation>
    <scope>NUCLEOTIDE SEQUENCE [LARGE SCALE GENOMIC DNA]</scope>
    <source>
        <strain evidence="2">AC1583</strain>
    </source>
</reference>
<dbReference type="EMBL" id="JADAZL010000006">
    <property type="protein sequence ID" value="MBE2165387.1"/>
    <property type="molecule type" value="Genomic_DNA"/>
</dbReference>
<comment type="caution">
    <text evidence="1">The sequence shown here is derived from an EMBL/GenBank/DDBJ whole genome shotgun (WGS) entry which is preliminary data.</text>
</comment>
<sequence length="107" mass="11904">MPFGLEITDSNGVVVFNSDGHRGLRYVDQLTPVGYQFYGSMCLAHYEVPEKYRNTRHLIHLVNGNDIVRGDTLVSTGIATEGVSYSTQEYTQEQLKAALKPIIVVSL</sequence>
<accession>A0ABR9NM17</accession>
<gene>
    <name evidence="1" type="ORF">IIQ43_12720</name>
</gene>
<organism evidence="1 2">
    <name type="scientific">Acinetobacter oleivorans</name>
    <dbReference type="NCBI Taxonomy" id="1148157"/>
    <lineage>
        <taxon>Bacteria</taxon>
        <taxon>Pseudomonadati</taxon>
        <taxon>Pseudomonadota</taxon>
        <taxon>Gammaproteobacteria</taxon>
        <taxon>Moraxellales</taxon>
        <taxon>Moraxellaceae</taxon>
        <taxon>Acinetobacter</taxon>
    </lineage>
</organism>
<evidence type="ECO:0000313" key="2">
    <source>
        <dbReference type="Proteomes" id="UP000619170"/>
    </source>
</evidence>
<keyword evidence="2" id="KW-1185">Reference proteome</keyword>